<dbReference type="EMBL" id="LYBW01000062">
    <property type="protein sequence ID" value="ODR88877.1"/>
    <property type="molecule type" value="Genomic_DNA"/>
</dbReference>
<sequence>MNLKAARQRQKALRDANRRAKRPDRDDVARVALFWLIRRAIEKGQQVELEKFQNKIVSMLSDQGFDERESDAVFDDLVAKYRTGGSPFRRKIHLIYTDGPDQEV</sequence>
<evidence type="ECO:0000256" key="1">
    <source>
        <dbReference type="SAM" id="MobiDB-lite"/>
    </source>
</evidence>
<evidence type="ECO:0000313" key="3">
    <source>
        <dbReference type="Proteomes" id="UP000094342"/>
    </source>
</evidence>
<accession>A0A1E3V628</accession>
<comment type="caution">
    <text evidence="2">The sequence shown here is derived from an EMBL/GenBank/DDBJ whole genome shotgun (WGS) entry which is preliminary data.</text>
</comment>
<dbReference type="AlphaFoldDB" id="A0A1E3V628"/>
<name>A0A1E3V628_9HYPH</name>
<protein>
    <submittedName>
        <fullName evidence="2">Uncharacterized protein</fullName>
    </submittedName>
</protein>
<gene>
    <name evidence="2" type="ORF">A8M32_20525</name>
</gene>
<feature type="compositionally biased region" description="Basic and acidic residues" evidence="1">
    <location>
        <begin position="12"/>
        <end position="24"/>
    </location>
</feature>
<feature type="compositionally biased region" description="Basic residues" evidence="1">
    <location>
        <begin position="1"/>
        <end position="11"/>
    </location>
</feature>
<keyword evidence="3" id="KW-1185">Reference proteome</keyword>
<dbReference type="OrthoDB" id="8303433at2"/>
<organism evidence="2 3">
    <name type="scientific">Sinorhizobium alkalisoli</name>
    <dbReference type="NCBI Taxonomy" id="1752398"/>
    <lineage>
        <taxon>Bacteria</taxon>
        <taxon>Pseudomonadati</taxon>
        <taxon>Pseudomonadota</taxon>
        <taxon>Alphaproteobacteria</taxon>
        <taxon>Hyphomicrobiales</taxon>
        <taxon>Rhizobiaceae</taxon>
        <taxon>Sinorhizobium/Ensifer group</taxon>
        <taxon>Sinorhizobium</taxon>
    </lineage>
</organism>
<reference evidence="3" key="1">
    <citation type="submission" date="2016-05" db="EMBL/GenBank/DDBJ databases">
        <authorList>
            <person name="Li Y."/>
        </authorList>
    </citation>
    <scope>NUCLEOTIDE SEQUENCE [LARGE SCALE GENOMIC DNA]</scope>
    <source>
        <strain evidence="3">YIC4027</strain>
    </source>
</reference>
<evidence type="ECO:0000313" key="2">
    <source>
        <dbReference type="EMBL" id="ODR88877.1"/>
    </source>
</evidence>
<dbReference type="Proteomes" id="UP000094342">
    <property type="component" value="Unassembled WGS sequence"/>
</dbReference>
<dbReference type="STRING" id="1752398.A8M32_20525"/>
<dbReference type="RefSeq" id="WP_069460277.1">
    <property type="nucleotide sequence ID" value="NZ_LYBW01000062.1"/>
</dbReference>
<proteinExistence type="predicted"/>
<feature type="region of interest" description="Disordered" evidence="1">
    <location>
        <begin position="1"/>
        <end position="24"/>
    </location>
</feature>